<protein>
    <recommendedName>
        <fullName evidence="5">Thaumatin-like protein</fullName>
    </recommendedName>
</protein>
<evidence type="ECO:0000313" key="3">
    <source>
        <dbReference type="EMBL" id="KDQ20908.1"/>
    </source>
</evidence>
<dbReference type="OrthoDB" id="430315at2759"/>
<dbReference type="SMART" id="SM00205">
    <property type="entry name" value="THN"/>
    <property type="match status" value="1"/>
</dbReference>
<dbReference type="PROSITE" id="PS51367">
    <property type="entry name" value="THAUMATIN_2"/>
    <property type="match status" value="1"/>
</dbReference>
<keyword evidence="1" id="KW-1015">Disulfide bond</keyword>
<feature type="disulfide bond" evidence="1">
    <location>
        <begin position="26"/>
        <end position="251"/>
    </location>
</feature>
<feature type="disulfide bond" evidence="1">
    <location>
        <begin position="152"/>
        <end position="219"/>
    </location>
</feature>
<dbReference type="Proteomes" id="UP000027195">
    <property type="component" value="Unassembled WGS sequence"/>
</dbReference>
<dbReference type="InterPro" id="IPR037176">
    <property type="entry name" value="Osmotin/thaumatin-like_sf"/>
</dbReference>
<dbReference type="PANTHER" id="PTHR31048">
    <property type="entry name" value="OS03G0233200 PROTEIN"/>
    <property type="match status" value="1"/>
</dbReference>
<evidence type="ECO:0000256" key="2">
    <source>
        <dbReference type="SAM" id="SignalP"/>
    </source>
</evidence>
<reference evidence="4" key="1">
    <citation type="journal article" date="2014" name="Proc. Natl. Acad. Sci. U.S.A.">
        <title>Extensive sampling of basidiomycete genomes demonstrates inadequacy of the white-rot/brown-rot paradigm for wood decay fungi.</title>
        <authorList>
            <person name="Riley R."/>
            <person name="Salamov A.A."/>
            <person name="Brown D.W."/>
            <person name="Nagy L.G."/>
            <person name="Floudas D."/>
            <person name="Held B.W."/>
            <person name="Levasseur A."/>
            <person name="Lombard V."/>
            <person name="Morin E."/>
            <person name="Otillar R."/>
            <person name="Lindquist E.A."/>
            <person name="Sun H."/>
            <person name="LaButti K.M."/>
            <person name="Schmutz J."/>
            <person name="Jabbour D."/>
            <person name="Luo H."/>
            <person name="Baker S.E."/>
            <person name="Pisabarro A.G."/>
            <person name="Walton J.D."/>
            <person name="Blanchette R.A."/>
            <person name="Henrissat B."/>
            <person name="Martin F."/>
            <person name="Cullen D."/>
            <person name="Hibbett D.S."/>
            <person name="Grigoriev I.V."/>
        </authorList>
    </citation>
    <scope>NUCLEOTIDE SEQUENCE [LARGE SCALE GENOMIC DNA]</scope>
    <source>
        <strain evidence="4">FD-172 SS1</strain>
    </source>
</reference>
<feature type="disulfide bond" evidence="1">
    <location>
        <begin position="181"/>
        <end position="193"/>
    </location>
</feature>
<dbReference type="InParanoid" id="A0A067MYU3"/>
<feature type="chain" id="PRO_5001641670" description="Thaumatin-like protein" evidence="2">
    <location>
        <begin position="18"/>
        <end position="252"/>
    </location>
</feature>
<dbReference type="AlphaFoldDB" id="A0A067MYU3"/>
<feature type="signal peptide" evidence="2">
    <location>
        <begin position="1"/>
        <end position="17"/>
    </location>
</feature>
<accession>A0A067MYU3</accession>
<dbReference type="PRINTS" id="PR00347">
    <property type="entry name" value="THAUMATIN"/>
</dbReference>
<organism evidence="3 4">
    <name type="scientific">Botryobasidium botryosum (strain FD-172 SS1)</name>
    <dbReference type="NCBI Taxonomy" id="930990"/>
    <lineage>
        <taxon>Eukaryota</taxon>
        <taxon>Fungi</taxon>
        <taxon>Dikarya</taxon>
        <taxon>Basidiomycota</taxon>
        <taxon>Agaricomycotina</taxon>
        <taxon>Agaricomycetes</taxon>
        <taxon>Cantharellales</taxon>
        <taxon>Botryobasidiaceae</taxon>
        <taxon>Botryobasidium</taxon>
    </lineage>
</organism>
<dbReference type="STRING" id="930990.A0A067MYU3"/>
<sequence length="252" mass="26027">MGKSTHVLLALSASAAARTFTVTNACSYTIWPAVFTDLHAGTAVPSVETGWEAPPNSSRSFTVPDNWTAGRIWGRRDCNFTTNPGPTSCLTGGCNGGLLCDPNTGTGVPPASVAEWTLSGSGGLDNYDVSLVDGFNLPLTISNNVGCPVASCPVNLNPTCPTALKGPADASGVTVGCKSDCGVDPNPTNSPSCCSGTFSLPQTCPNTGVPNYTFFKSQCPDSYVYAYDESSGTALFTCPSSKQANYTLTFCP</sequence>
<evidence type="ECO:0008006" key="5">
    <source>
        <dbReference type="Google" id="ProtNLM"/>
    </source>
</evidence>
<proteinExistence type="predicted"/>
<evidence type="ECO:0000256" key="1">
    <source>
        <dbReference type="PIRSR" id="PIRSR002703-1"/>
    </source>
</evidence>
<dbReference type="HOGENOM" id="CLU_043181_4_0_1"/>
<keyword evidence="4" id="KW-1185">Reference proteome</keyword>
<dbReference type="SUPFAM" id="SSF49870">
    <property type="entry name" value="Osmotin, thaumatin-like protein"/>
    <property type="match status" value="1"/>
</dbReference>
<dbReference type="Pfam" id="PF00314">
    <property type="entry name" value="Thaumatin"/>
    <property type="match status" value="1"/>
</dbReference>
<feature type="disulfide bond" evidence="1">
    <location>
        <begin position="194"/>
        <end position="204"/>
    </location>
</feature>
<evidence type="ECO:0000313" key="4">
    <source>
        <dbReference type="Proteomes" id="UP000027195"/>
    </source>
</evidence>
<name>A0A067MYU3_BOTB1</name>
<keyword evidence="2" id="KW-0732">Signal</keyword>
<dbReference type="PIRSF" id="PIRSF002703">
    <property type="entry name" value="Thaumatin"/>
    <property type="match status" value="1"/>
</dbReference>
<dbReference type="Gene3D" id="2.60.110.10">
    <property type="entry name" value="Thaumatin"/>
    <property type="match status" value="1"/>
</dbReference>
<feature type="disulfide bond" evidence="1">
    <location>
        <begin position="160"/>
        <end position="177"/>
    </location>
</feature>
<feature type="disulfide bond" evidence="1">
    <location>
        <begin position="94"/>
        <end position="100"/>
    </location>
</feature>
<dbReference type="EMBL" id="KL198017">
    <property type="protein sequence ID" value="KDQ20908.1"/>
    <property type="molecule type" value="Genomic_DNA"/>
</dbReference>
<dbReference type="InterPro" id="IPR001938">
    <property type="entry name" value="Thaumatin"/>
</dbReference>
<gene>
    <name evidence="3" type="ORF">BOTBODRAFT_26918</name>
</gene>
<feature type="disulfide bond" evidence="1">
    <location>
        <begin position="147"/>
        <end position="238"/>
    </location>
</feature>
<feature type="disulfide bond" evidence="1">
    <location>
        <begin position="78"/>
        <end position="89"/>
    </location>
</feature>